<dbReference type="FunFam" id="3.40.50.720:FF:000129">
    <property type="entry name" value="D-mannonate oxidoreductase"/>
    <property type="match status" value="1"/>
</dbReference>
<feature type="domain" description="Mannitol dehydrogenase C-terminal" evidence="5">
    <location>
        <begin position="301"/>
        <end position="490"/>
    </location>
</feature>
<dbReference type="AlphaFoldDB" id="A0A0J1BGS9"/>
<keyword evidence="7" id="KW-1185">Reference proteome</keyword>
<dbReference type="PRINTS" id="PR00084">
    <property type="entry name" value="MTLDHDRGNASE"/>
</dbReference>
<dbReference type="Proteomes" id="UP000036367">
    <property type="component" value="Unassembled WGS sequence"/>
</dbReference>
<organism evidence="6 7">
    <name type="scientific">Rhodopirellula islandica</name>
    <dbReference type="NCBI Taxonomy" id="595434"/>
    <lineage>
        <taxon>Bacteria</taxon>
        <taxon>Pseudomonadati</taxon>
        <taxon>Planctomycetota</taxon>
        <taxon>Planctomycetia</taxon>
        <taxon>Pirellulales</taxon>
        <taxon>Pirellulaceae</taxon>
        <taxon>Rhodopirellula</taxon>
    </lineage>
</organism>
<keyword evidence="2" id="KW-0520">NAD</keyword>
<comment type="similarity">
    <text evidence="3">Belongs to the mannitol dehydrogenase family. UxuB subfamily.</text>
</comment>
<dbReference type="RefSeq" id="WP_047814048.1">
    <property type="nucleotide sequence ID" value="NZ_LECT01000017.1"/>
</dbReference>
<dbReference type="InterPro" id="IPR023027">
    <property type="entry name" value="Mannitol_DH_CS"/>
</dbReference>
<dbReference type="InterPro" id="IPR013131">
    <property type="entry name" value="Mannitol_DH_N"/>
</dbReference>
<evidence type="ECO:0000313" key="7">
    <source>
        <dbReference type="Proteomes" id="UP000036367"/>
    </source>
</evidence>
<dbReference type="Pfam" id="PF08125">
    <property type="entry name" value="Mannitol_dh_C"/>
    <property type="match status" value="1"/>
</dbReference>
<feature type="domain" description="Mannitol dehydrogenase N-terminal" evidence="4">
    <location>
        <begin position="42"/>
        <end position="292"/>
    </location>
</feature>
<evidence type="ECO:0000259" key="5">
    <source>
        <dbReference type="Pfam" id="PF08125"/>
    </source>
</evidence>
<dbReference type="Pfam" id="PF01232">
    <property type="entry name" value="Mannitol_dh"/>
    <property type="match status" value="1"/>
</dbReference>
<gene>
    <name evidence="6" type="ORF">RISK_002394</name>
</gene>
<dbReference type="PATRIC" id="fig|595434.4.peg.2285"/>
<comment type="caution">
    <text evidence="6">The sequence shown here is derived from an EMBL/GenBank/DDBJ whole genome shotgun (WGS) entry which is preliminary data.</text>
</comment>
<dbReference type="InterPro" id="IPR013328">
    <property type="entry name" value="6PGD_dom2"/>
</dbReference>
<proteinExistence type="inferred from homology"/>
<evidence type="ECO:0000256" key="2">
    <source>
        <dbReference type="ARBA" id="ARBA00023027"/>
    </source>
</evidence>
<dbReference type="PANTHER" id="PTHR43362">
    <property type="entry name" value="MANNITOL DEHYDROGENASE DSF1-RELATED"/>
    <property type="match status" value="1"/>
</dbReference>
<evidence type="ECO:0000256" key="1">
    <source>
        <dbReference type="ARBA" id="ARBA00023002"/>
    </source>
</evidence>
<keyword evidence="1" id="KW-0560">Oxidoreductase</keyword>
<evidence type="ECO:0000256" key="3">
    <source>
        <dbReference type="ARBA" id="ARBA00061451"/>
    </source>
</evidence>
<evidence type="ECO:0000259" key="4">
    <source>
        <dbReference type="Pfam" id="PF01232"/>
    </source>
</evidence>
<dbReference type="GO" id="GO:0019594">
    <property type="term" value="P:mannitol metabolic process"/>
    <property type="evidence" value="ECO:0007669"/>
    <property type="project" value="InterPro"/>
</dbReference>
<dbReference type="InterPro" id="IPR036291">
    <property type="entry name" value="NAD(P)-bd_dom_sf"/>
</dbReference>
<evidence type="ECO:0000313" key="6">
    <source>
        <dbReference type="EMBL" id="KLU05762.1"/>
    </source>
</evidence>
<dbReference type="Gene3D" id="1.10.1040.10">
    <property type="entry name" value="N-(1-d-carboxylethyl)-l-norvaline Dehydrogenase, domain 2"/>
    <property type="match status" value="1"/>
</dbReference>
<dbReference type="STRING" id="595434.RISK_002394"/>
<dbReference type="PROSITE" id="PS00974">
    <property type="entry name" value="MANNITOL_DHGENASE"/>
    <property type="match status" value="1"/>
</dbReference>
<dbReference type="EMBL" id="LECT01000017">
    <property type="protein sequence ID" value="KLU05762.1"/>
    <property type="molecule type" value="Genomic_DNA"/>
</dbReference>
<dbReference type="InterPro" id="IPR050988">
    <property type="entry name" value="Mannitol_DH/Oxidoreductase"/>
</dbReference>
<accession>A0A0J1BGS9</accession>
<sequence>MTRQTSPIGANASLTPLNEANLAQLNSQVSAPQYDRSRLKPRIVHVGVGGFHRSHEAFYTDELLRNDRSSDWGICGVGLREADEKIASVLKRQDYLYTLIIRHPNGTVESRVIGSIVDFLLGCHDPESVIEQMASPDTQIVSLTITEGGYNIDAATGEFNWNHPDAQHDLQNPTTPKLVFGFLTEALKRRRARNLPAFTIQSCDNIQHNGDLTRKTVLGFARKQDPELATWIESNVCFPNAMVDRITPVTTQDDMDYLVQEHQLCDEWPVTCEPFCQWVVEDHFSAGRPAWESVGAQFVPDVGPYEKMKLRLLNAGHSVLGILGSIHGHRTIDGCVGDPLFATYLRQFMDAEVTPVLDEVEGIDLETYKDTLLERFGNPNIKDALSRICLESSSKLPVFLIPTIQDNLARGGRIELATLVIAAWCFYSDKQVDQHGNPLEIIDELKQPLHQAAAATRKDPLSFLEVTEVFGDLIQNERFTKQYVSMVETLYETTDIASIMEDLLQSGNDPN</sequence>
<dbReference type="GO" id="GO:0016616">
    <property type="term" value="F:oxidoreductase activity, acting on the CH-OH group of donors, NAD or NADP as acceptor"/>
    <property type="evidence" value="ECO:0007669"/>
    <property type="project" value="TreeGrafter"/>
</dbReference>
<dbReference type="InterPro" id="IPR000669">
    <property type="entry name" value="Mannitol_DH"/>
</dbReference>
<dbReference type="Gene3D" id="3.40.50.720">
    <property type="entry name" value="NAD(P)-binding Rossmann-like Domain"/>
    <property type="match status" value="1"/>
</dbReference>
<dbReference type="SUPFAM" id="SSF48179">
    <property type="entry name" value="6-phosphogluconate dehydrogenase C-terminal domain-like"/>
    <property type="match status" value="1"/>
</dbReference>
<dbReference type="InterPro" id="IPR008927">
    <property type="entry name" value="6-PGluconate_DH-like_C_sf"/>
</dbReference>
<dbReference type="SUPFAM" id="SSF51735">
    <property type="entry name" value="NAD(P)-binding Rossmann-fold domains"/>
    <property type="match status" value="1"/>
</dbReference>
<dbReference type="PANTHER" id="PTHR43362:SF1">
    <property type="entry name" value="MANNITOL DEHYDROGENASE 2-RELATED"/>
    <property type="match status" value="1"/>
</dbReference>
<dbReference type="InterPro" id="IPR013118">
    <property type="entry name" value="Mannitol_DH_C"/>
</dbReference>
<reference evidence="6" key="1">
    <citation type="submission" date="2015-05" db="EMBL/GenBank/DDBJ databases">
        <title>Permanent draft genome of Rhodopirellula islandicus K833.</title>
        <authorList>
            <person name="Kizina J."/>
            <person name="Richter M."/>
            <person name="Glockner F.O."/>
            <person name="Harder J."/>
        </authorList>
    </citation>
    <scope>NUCLEOTIDE SEQUENCE [LARGE SCALE GENOMIC DNA]</scope>
    <source>
        <strain evidence="6">K833</strain>
    </source>
</reference>
<dbReference type="OrthoDB" id="9768714at2"/>
<name>A0A0J1BGS9_RHOIS</name>
<protein>
    <submittedName>
        <fullName evidence="6">Multiple polyol-specific dehydrogenase</fullName>
    </submittedName>
</protein>